<comment type="caution">
    <text evidence="1">The sequence shown here is derived from an EMBL/GenBank/DDBJ whole genome shotgun (WGS) entry which is preliminary data.</text>
</comment>
<name>A0A9P3GPV6_9APHY</name>
<evidence type="ECO:0000313" key="1">
    <source>
        <dbReference type="EMBL" id="GJE98903.1"/>
    </source>
</evidence>
<proteinExistence type="predicted"/>
<organism evidence="1 2">
    <name type="scientific">Phanerochaete sordida</name>
    <dbReference type="NCBI Taxonomy" id="48140"/>
    <lineage>
        <taxon>Eukaryota</taxon>
        <taxon>Fungi</taxon>
        <taxon>Dikarya</taxon>
        <taxon>Basidiomycota</taxon>
        <taxon>Agaricomycotina</taxon>
        <taxon>Agaricomycetes</taxon>
        <taxon>Polyporales</taxon>
        <taxon>Phanerochaetaceae</taxon>
        <taxon>Phanerochaete</taxon>
    </lineage>
</organism>
<dbReference type="AlphaFoldDB" id="A0A9P3GPV6"/>
<sequence length="100" mass="10547">MPIGDAHAPGPGAWLWQLPDATHAPGCPKAARPWIREGCSRASRRAGLCLASVSRGLGTIVFRDIARCARQALRRSAKLSELAFPPPSMKSLDGACPGTT</sequence>
<dbReference type="Proteomes" id="UP000703269">
    <property type="component" value="Unassembled WGS sequence"/>
</dbReference>
<gene>
    <name evidence="1" type="ORF">PsYK624_151390</name>
</gene>
<evidence type="ECO:0000313" key="2">
    <source>
        <dbReference type="Proteomes" id="UP000703269"/>
    </source>
</evidence>
<reference evidence="1 2" key="1">
    <citation type="submission" date="2021-08" db="EMBL/GenBank/DDBJ databases">
        <title>Draft Genome Sequence of Phanerochaete sordida strain YK-624.</title>
        <authorList>
            <person name="Mori T."/>
            <person name="Dohra H."/>
            <person name="Suzuki T."/>
            <person name="Kawagishi H."/>
            <person name="Hirai H."/>
        </authorList>
    </citation>
    <scope>NUCLEOTIDE SEQUENCE [LARGE SCALE GENOMIC DNA]</scope>
    <source>
        <strain evidence="1 2">YK-624</strain>
    </source>
</reference>
<accession>A0A9P3GPV6</accession>
<dbReference type="EMBL" id="BPQB01000096">
    <property type="protein sequence ID" value="GJE98903.1"/>
    <property type="molecule type" value="Genomic_DNA"/>
</dbReference>
<protein>
    <submittedName>
        <fullName evidence="1">Uncharacterized protein</fullName>
    </submittedName>
</protein>
<keyword evidence="2" id="KW-1185">Reference proteome</keyword>